<gene>
    <name evidence="2" type="ORF">SAMN05661091_5031</name>
</gene>
<organism evidence="2 3">
    <name type="scientific">Paenibacillus uliginis N3/975</name>
    <dbReference type="NCBI Taxonomy" id="1313296"/>
    <lineage>
        <taxon>Bacteria</taxon>
        <taxon>Bacillati</taxon>
        <taxon>Bacillota</taxon>
        <taxon>Bacilli</taxon>
        <taxon>Bacillales</taxon>
        <taxon>Paenibacillaceae</taxon>
        <taxon>Paenibacillus</taxon>
    </lineage>
</organism>
<evidence type="ECO:0000313" key="2">
    <source>
        <dbReference type="EMBL" id="SMF90415.1"/>
    </source>
</evidence>
<evidence type="ECO:0000256" key="1">
    <source>
        <dbReference type="SAM" id="Phobius"/>
    </source>
</evidence>
<sequence length="59" mass="6603">MLLDTKNKKMIFYIAMIVLWGATGVAYTVKKDLLLSLISFALVLGIGVKLYNTIKDSHE</sequence>
<keyword evidence="1" id="KW-0812">Transmembrane</keyword>
<name>A0A1X7HP93_9BACL</name>
<keyword evidence="1" id="KW-1133">Transmembrane helix</keyword>
<dbReference type="Proteomes" id="UP000192940">
    <property type="component" value="Chromosome I"/>
</dbReference>
<reference evidence="2 3" key="1">
    <citation type="submission" date="2017-04" db="EMBL/GenBank/DDBJ databases">
        <authorList>
            <person name="Afonso C.L."/>
            <person name="Miller P.J."/>
            <person name="Scott M.A."/>
            <person name="Spackman E."/>
            <person name="Goraichik I."/>
            <person name="Dimitrov K.M."/>
            <person name="Suarez D.L."/>
            <person name="Swayne D.E."/>
        </authorList>
    </citation>
    <scope>NUCLEOTIDE SEQUENCE [LARGE SCALE GENOMIC DNA]</scope>
    <source>
        <strain evidence="2 3">N3/975</strain>
    </source>
</reference>
<feature type="transmembrane region" description="Helical" evidence="1">
    <location>
        <begin position="10"/>
        <end position="27"/>
    </location>
</feature>
<feature type="transmembrane region" description="Helical" evidence="1">
    <location>
        <begin position="33"/>
        <end position="51"/>
    </location>
</feature>
<accession>A0A1X7HP93</accession>
<keyword evidence="3" id="KW-1185">Reference proteome</keyword>
<dbReference type="AlphaFoldDB" id="A0A1X7HP93"/>
<dbReference type="EMBL" id="LT840184">
    <property type="protein sequence ID" value="SMF90415.1"/>
    <property type="molecule type" value="Genomic_DNA"/>
</dbReference>
<dbReference type="RefSeq" id="WP_208915702.1">
    <property type="nucleotide sequence ID" value="NZ_LT840184.1"/>
</dbReference>
<protein>
    <submittedName>
        <fullName evidence="2">Uncharacterized protein</fullName>
    </submittedName>
</protein>
<dbReference type="STRING" id="1313296.SAMN05661091_5031"/>
<evidence type="ECO:0000313" key="3">
    <source>
        <dbReference type="Proteomes" id="UP000192940"/>
    </source>
</evidence>
<keyword evidence="1" id="KW-0472">Membrane</keyword>
<proteinExistence type="predicted"/>